<name>G2KQH2_MICAA</name>
<gene>
    <name evidence="1" type="ordered locus">MICA_774</name>
</gene>
<dbReference type="KEGG" id="mai:MICA_774"/>
<keyword evidence="2" id="KW-1185">Reference proteome</keyword>
<dbReference type="Proteomes" id="UP000009286">
    <property type="component" value="Chromosome"/>
</dbReference>
<accession>G2KQH2</accession>
<sequence>MNRAMTRGRGLGIRGFFSLLPPSPHKAGMTMKGHILVSECENPRRISSAGDFRD</sequence>
<evidence type="ECO:0000313" key="2">
    <source>
        <dbReference type="Proteomes" id="UP000009286"/>
    </source>
</evidence>
<dbReference type="EMBL" id="CP002382">
    <property type="protein sequence ID" value="AEP09108.1"/>
    <property type="molecule type" value="Genomic_DNA"/>
</dbReference>
<organism evidence="1 2">
    <name type="scientific">Micavibrio aeruginosavorus (strain ARL-13)</name>
    <dbReference type="NCBI Taxonomy" id="856793"/>
    <lineage>
        <taxon>Bacteria</taxon>
        <taxon>Pseudomonadati</taxon>
        <taxon>Bdellovibrionota</taxon>
        <taxon>Bdellovibrionia</taxon>
        <taxon>Bdellovibrionales</taxon>
        <taxon>Pseudobdellovibrionaceae</taxon>
        <taxon>Micavibrio</taxon>
    </lineage>
</organism>
<dbReference type="AlphaFoldDB" id="G2KQH2"/>
<reference evidence="1 2" key="1">
    <citation type="journal article" date="2011" name="BMC Genomics">
        <title>Genomic insights into an obligate epibiotic bacterial predator: Micavibrio aeruginosavorus ARL-13.</title>
        <authorList>
            <person name="Wang Z."/>
            <person name="Kadouri D."/>
            <person name="Wu M."/>
        </authorList>
    </citation>
    <scope>NUCLEOTIDE SEQUENCE [LARGE SCALE GENOMIC DNA]</scope>
    <source>
        <strain evidence="1 2">ARL-13</strain>
    </source>
</reference>
<evidence type="ECO:0000313" key="1">
    <source>
        <dbReference type="EMBL" id="AEP09108.1"/>
    </source>
</evidence>
<dbReference type="HOGENOM" id="CLU_3045280_0_0_5"/>
<proteinExistence type="predicted"/>
<protein>
    <submittedName>
        <fullName evidence="1">Uncharacterized protein</fullName>
    </submittedName>
</protein>